<proteinExistence type="predicted"/>
<comment type="caution">
    <text evidence="1">The sequence shown here is derived from an EMBL/GenBank/DDBJ whole genome shotgun (WGS) entry which is preliminary data.</text>
</comment>
<evidence type="ECO:0000313" key="2">
    <source>
        <dbReference type="Proteomes" id="UP000260780"/>
    </source>
</evidence>
<dbReference type="AlphaFoldDB" id="A0A3E4WFG8"/>
<protein>
    <submittedName>
        <fullName evidence="1">Uncharacterized protein</fullName>
    </submittedName>
</protein>
<gene>
    <name evidence="1" type="ORF">DXC17_06355</name>
</gene>
<sequence length="281" mass="32831">MMEGYIKLSRKFFSNDMWNEARTFSSCEAWLDLIQSARFEATPRMESIGGREVSYTRGQYPASIRFLSKRWKWSERKVRTFLAFLRRENMITLSKEQGMNVITLVKYNEYNGSESDTACDTSNDTMSGTNIIQEINNLRMQVTQLMTQVATQQVTHPAKEPEKRHTGDTKQIKEKNIIKETTTNVVAKKDAAKAATLSRKESFYQSLVPYVGQYPKEMIRAFFDYWSELNKSETKMRYELEKTWELPRRLATWASREKVPSKTDVGIVLKDNSPEKYKKGW</sequence>
<dbReference type="EMBL" id="QSTF01000011">
    <property type="protein sequence ID" value="RGM40983.1"/>
    <property type="molecule type" value="Genomic_DNA"/>
</dbReference>
<organism evidence="1 2">
    <name type="scientific">Phocaeicola plebeius</name>
    <dbReference type="NCBI Taxonomy" id="310297"/>
    <lineage>
        <taxon>Bacteria</taxon>
        <taxon>Pseudomonadati</taxon>
        <taxon>Bacteroidota</taxon>
        <taxon>Bacteroidia</taxon>
        <taxon>Bacteroidales</taxon>
        <taxon>Bacteroidaceae</taxon>
        <taxon>Phocaeicola</taxon>
    </lineage>
</organism>
<name>A0A3E4WFG8_9BACT</name>
<dbReference type="Proteomes" id="UP000260780">
    <property type="component" value="Unassembled WGS sequence"/>
</dbReference>
<evidence type="ECO:0000313" key="1">
    <source>
        <dbReference type="EMBL" id="RGM40983.1"/>
    </source>
</evidence>
<reference evidence="1 2" key="1">
    <citation type="submission" date="2018-08" db="EMBL/GenBank/DDBJ databases">
        <title>A genome reference for cultivated species of the human gut microbiota.</title>
        <authorList>
            <person name="Zou Y."/>
            <person name="Xue W."/>
            <person name="Luo G."/>
        </authorList>
    </citation>
    <scope>NUCLEOTIDE SEQUENCE [LARGE SCALE GENOMIC DNA]</scope>
    <source>
        <strain evidence="1 2">OM08-14</strain>
    </source>
</reference>
<accession>A0A3E4WFG8</accession>